<dbReference type="PANTHER" id="PTHR43284">
    <property type="entry name" value="ASPARAGINE SYNTHETASE (GLUTAMINE-HYDROLYZING)"/>
    <property type="match status" value="1"/>
</dbReference>
<keyword evidence="5" id="KW-0067">ATP-binding</keyword>
<dbReference type="InterPro" id="IPR001962">
    <property type="entry name" value="Asn_synthase"/>
</dbReference>
<dbReference type="InterPro" id="IPR017932">
    <property type="entry name" value="GATase_2_dom"/>
</dbReference>
<dbReference type="Gene3D" id="3.60.20.10">
    <property type="entry name" value="Glutamine Phosphoribosylpyrophosphate, subunit 1, domain 1"/>
    <property type="match status" value="1"/>
</dbReference>
<dbReference type="Pfam" id="PF13537">
    <property type="entry name" value="GATase_7"/>
    <property type="match status" value="1"/>
</dbReference>
<dbReference type="SUPFAM" id="SSF56235">
    <property type="entry name" value="N-terminal nucleophile aminohydrolases (Ntn hydrolases)"/>
    <property type="match status" value="1"/>
</dbReference>
<evidence type="ECO:0000256" key="2">
    <source>
        <dbReference type="ARBA" id="ARBA00005752"/>
    </source>
</evidence>
<evidence type="ECO:0000313" key="9">
    <source>
        <dbReference type="Proteomes" id="UP000538147"/>
    </source>
</evidence>
<evidence type="ECO:0000256" key="3">
    <source>
        <dbReference type="ARBA" id="ARBA00012737"/>
    </source>
</evidence>
<dbReference type="GO" id="GO:0005524">
    <property type="term" value="F:ATP binding"/>
    <property type="evidence" value="ECO:0007669"/>
    <property type="project" value="UniProtKB-KW"/>
</dbReference>
<dbReference type="InterPro" id="IPR006426">
    <property type="entry name" value="Asn_synth_AEB"/>
</dbReference>
<gene>
    <name evidence="8" type="ORF">FHS79_002281</name>
</gene>
<organism evidence="8 9">
    <name type="scientific">Polymorphobacter multimanifer</name>
    <dbReference type="NCBI Taxonomy" id="1070431"/>
    <lineage>
        <taxon>Bacteria</taxon>
        <taxon>Pseudomonadati</taxon>
        <taxon>Pseudomonadota</taxon>
        <taxon>Alphaproteobacteria</taxon>
        <taxon>Sphingomonadales</taxon>
        <taxon>Sphingosinicellaceae</taxon>
        <taxon>Polymorphobacter</taxon>
    </lineage>
</organism>
<proteinExistence type="inferred from homology"/>
<evidence type="ECO:0000256" key="4">
    <source>
        <dbReference type="ARBA" id="ARBA00022741"/>
    </source>
</evidence>
<sequence>MQQRPATTHFSGEVDLAAADRVHGLVIHHRGYFSNLAELAAGSSIDGVSTSALIAAAYRRWGRGLAARLDGQYALVVHDLESAEVLLTHDALGIVPLYWQMRGGRLKFATRLSGIVDADEREDICLSEVRRYIEEGTGTTARTVYRSIRRLTPGSSVWIAGGASTVFTSWDPRDVAPIALATSGDYIAHFKELVAAATRDALAGSASPWIALSGGLDSNTLLPPALQHAPSLTAYSIISPQWREADESPWIERVVGRTGIPWHAINAEDVLPFGDFPDAFCGGPDTAVIHRRFDRVLTGLIGGSVLLTGDGGDSFMGAQLAPVPMHLADPLFCGRLRETLSDVARWRRGALPHRSAAYWAVHGLVLPSVRHLARRPVRAPHYHLRLDWLNPATPGDGAAPGPGLPRCATPGQQAILDDLWRCAEDSQPYDKGYESRHPLFTRALFEFLWAIPWSQKLIPSCDRYLQRRALKGLVDDEMRTRISFGMGSRTFVEGLRRSPQWLDYLGEAPRAAELGLIDADKWRHALRQACVGQTRAEPLLVRTIAVEVWLRQLAELRPMQRAAPLPATALSGQRA</sequence>
<dbReference type="PANTHER" id="PTHR43284:SF1">
    <property type="entry name" value="ASPARAGINE SYNTHETASE"/>
    <property type="match status" value="1"/>
</dbReference>
<evidence type="ECO:0000256" key="5">
    <source>
        <dbReference type="ARBA" id="ARBA00022840"/>
    </source>
</evidence>
<dbReference type="SUPFAM" id="SSF52402">
    <property type="entry name" value="Adenine nucleotide alpha hydrolases-like"/>
    <property type="match status" value="1"/>
</dbReference>
<keyword evidence="9" id="KW-1185">Reference proteome</keyword>
<evidence type="ECO:0000256" key="1">
    <source>
        <dbReference type="ARBA" id="ARBA00005187"/>
    </source>
</evidence>
<dbReference type="EMBL" id="JACIIV010000015">
    <property type="protein sequence ID" value="MBB6228096.1"/>
    <property type="molecule type" value="Genomic_DNA"/>
</dbReference>
<dbReference type="Proteomes" id="UP000538147">
    <property type="component" value="Unassembled WGS sequence"/>
</dbReference>
<dbReference type="Pfam" id="PF00733">
    <property type="entry name" value="Asn_synthase"/>
    <property type="match status" value="1"/>
</dbReference>
<dbReference type="RefSeq" id="WP_184199794.1">
    <property type="nucleotide sequence ID" value="NZ_JACIIV010000015.1"/>
</dbReference>
<dbReference type="AlphaFoldDB" id="A0A841L7A2"/>
<evidence type="ECO:0000259" key="7">
    <source>
        <dbReference type="PROSITE" id="PS51278"/>
    </source>
</evidence>
<keyword evidence="4" id="KW-0547">Nucleotide-binding</keyword>
<dbReference type="PIRSF" id="PIRSF001589">
    <property type="entry name" value="Asn_synthetase_glu-h"/>
    <property type="match status" value="1"/>
</dbReference>
<dbReference type="PROSITE" id="PS51278">
    <property type="entry name" value="GATASE_TYPE_2"/>
    <property type="match status" value="1"/>
</dbReference>
<evidence type="ECO:0000313" key="8">
    <source>
        <dbReference type="EMBL" id="MBB6228096.1"/>
    </source>
</evidence>
<accession>A0A841L7A2</accession>
<evidence type="ECO:0000256" key="6">
    <source>
        <dbReference type="ARBA" id="ARBA00048741"/>
    </source>
</evidence>
<comment type="pathway">
    <text evidence="1">Amino-acid biosynthesis; L-asparagine biosynthesis; L-asparagine from L-aspartate (L-Gln route): step 1/1.</text>
</comment>
<dbReference type="InterPro" id="IPR029055">
    <property type="entry name" value="Ntn_hydrolases_N"/>
</dbReference>
<comment type="similarity">
    <text evidence="2">Belongs to the asparagine synthetase family.</text>
</comment>
<name>A0A841L7A2_9SPHN</name>
<keyword evidence="8" id="KW-0436">Ligase</keyword>
<dbReference type="InterPro" id="IPR051786">
    <property type="entry name" value="ASN_synthetase/amidase"/>
</dbReference>
<dbReference type="Gene3D" id="3.40.50.620">
    <property type="entry name" value="HUPs"/>
    <property type="match status" value="2"/>
</dbReference>
<dbReference type="GO" id="GO:0004066">
    <property type="term" value="F:asparagine synthase (glutamine-hydrolyzing) activity"/>
    <property type="evidence" value="ECO:0007669"/>
    <property type="project" value="UniProtKB-EC"/>
</dbReference>
<reference evidence="8 9" key="1">
    <citation type="submission" date="2020-08" db="EMBL/GenBank/DDBJ databases">
        <title>Genomic Encyclopedia of Type Strains, Phase IV (KMG-IV): sequencing the most valuable type-strain genomes for metagenomic binning, comparative biology and taxonomic classification.</title>
        <authorList>
            <person name="Goeker M."/>
        </authorList>
    </citation>
    <scope>NUCLEOTIDE SEQUENCE [LARGE SCALE GENOMIC DNA]</scope>
    <source>
        <strain evidence="8 9">DSM 102189</strain>
    </source>
</reference>
<feature type="domain" description="Glutamine amidotransferase type-2" evidence="7">
    <location>
        <begin position="1"/>
        <end position="162"/>
    </location>
</feature>
<comment type="caution">
    <text evidence="8">The sequence shown here is derived from an EMBL/GenBank/DDBJ whole genome shotgun (WGS) entry which is preliminary data.</text>
</comment>
<comment type="catalytic activity">
    <reaction evidence="6">
        <text>L-aspartate + L-glutamine + ATP + H2O = L-asparagine + L-glutamate + AMP + diphosphate + H(+)</text>
        <dbReference type="Rhea" id="RHEA:12228"/>
        <dbReference type="ChEBI" id="CHEBI:15377"/>
        <dbReference type="ChEBI" id="CHEBI:15378"/>
        <dbReference type="ChEBI" id="CHEBI:29985"/>
        <dbReference type="ChEBI" id="CHEBI:29991"/>
        <dbReference type="ChEBI" id="CHEBI:30616"/>
        <dbReference type="ChEBI" id="CHEBI:33019"/>
        <dbReference type="ChEBI" id="CHEBI:58048"/>
        <dbReference type="ChEBI" id="CHEBI:58359"/>
        <dbReference type="ChEBI" id="CHEBI:456215"/>
        <dbReference type="EC" id="6.3.5.4"/>
    </reaction>
</comment>
<dbReference type="InterPro" id="IPR014729">
    <property type="entry name" value="Rossmann-like_a/b/a_fold"/>
</dbReference>
<dbReference type="GO" id="GO:0006529">
    <property type="term" value="P:asparagine biosynthetic process"/>
    <property type="evidence" value="ECO:0007669"/>
    <property type="project" value="InterPro"/>
</dbReference>
<dbReference type="EC" id="6.3.5.4" evidence="3"/>
<protein>
    <recommendedName>
        <fullName evidence="3">asparagine synthase (glutamine-hydrolyzing)</fullName>
        <ecNumber evidence="3">6.3.5.4</ecNumber>
    </recommendedName>
</protein>